<accession>A0ABQ2XXK1</accession>
<evidence type="ECO:0000256" key="3">
    <source>
        <dbReference type="ARBA" id="ARBA00022989"/>
    </source>
</evidence>
<comment type="caution">
    <text evidence="7">The sequence shown here is derived from an EMBL/GenBank/DDBJ whole genome shotgun (WGS) entry which is preliminary data.</text>
</comment>
<feature type="transmembrane region" description="Helical" evidence="5">
    <location>
        <begin position="122"/>
        <end position="141"/>
    </location>
</feature>
<sequence>MRQSDFIRLLLLAAIWGASFLFMRVIAPVLGPIWTAELRVGLAGLALCAWMLFLREPLPALRQWKQYLLLGAASSGFPAVLYSYAALHVPAGYSAIMNATTPLWGALMASLFLGEKLTQRKLAGMFTGVLGVALLVKLGPVTLNTEVLLALLACSLATICYALAGVYTKKLSVSGSPTLLATASQVGAAVMLLPALPFSPVHAAPSVQVVLAMAALALICSALAYLLYFRLISDVGPTRALTVTFLIPLFALIWGAVFLDEHITLSTLAGCAAVVLATWLVAGSPKKAST</sequence>
<evidence type="ECO:0000313" key="7">
    <source>
        <dbReference type="EMBL" id="GGX38759.1"/>
    </source>
</evidence>
<evidence type="ECO:0000256" key="1">
    <source>
        <dbReference type="ARBA" id="ARBA00004141"/>
    </source>
</evidence>
<evidence type="ECO:0000256" key="5">
    <source>
        <dbReference type="SAM" id="Phobius"/>
    </source>
</evidence>
<dbReference type="PANTHER" id="PTHR32322">
    <property type="entry name" value="INNER MEMBRANE TRANSPORTER"/>
    <property type="match status" value="1"/>
</dbReference>
<evidence type="ECO:0000259" key="6">
    <source>
        <dbReference type="Pfam" id="PF00892"/>
    </source>
</evidence>
<dbReference type="Proteomes" id="UP000653343">
    <property type="component" value="Unassembled WGS sequence"/>
</dbReference>
<dbReference type="SUPFAM" id="SSF103481">
    <property type="entry name" value="Multidrug resistance efflux transporter EmrE"/>
    <property type="match status" value="2"/>
</dbReference>
<protein>
    <submittedName>
        <fullName evidence="7">Transporter</fullName>
    </submittedName>
</protein>
<keyword evidence="8" id="KW-1185">Reference proteome</keyword>
<feature type="transmembrane region" description="Helical" evidence="5">
    <location>
        <begin position="263"/>
        <end position="282"/>
    </location>
</feature>
<feature type="transmembrane region" description="Helical" evidence="5">
    <location>
        <begin position="147"/>
        <end position="167"/>
    </location>
</feature>
<dbReference type="RefSeq" id="WP_189356576.1">
    <property type="nucleotide sequence ID" value="NZ_BMYU01000003.1"/>
</dbReference>
<comment type="subcellular location">
    <subcellularLocation>
        <location evidence="1">Membrane</location>
        <topology evidence="1">Multi-pass membrane protein</topology>
    </subcellularLocation>
</comment>
<dbReference type="InterPro" id="IPR000620">
    <property type="entry name" value="EamA_dom"/>
</dbReference>
<feature type="transmembrane region" description="Helical" evidence="5">
    <location>
        <begin position="33"/>
        <end position="54"/>
    </location>
</feature>
<name>A0ABQ2XXK1_9BURK</name>
<dbReference type="InterPro" id="IPR050638">
    <property type="entry name" value="AA-Vitamin_Transporters"/>
</dbReference>
<feature type="transmembrane region" description="Helical" evidence="5">
    <location>
        <begin position="179"/>
        <end position="197"/>
    </location>
</feature>
<organism evidence="7 8">
    <name type="scientific">Undibacterium squillarum</name>
    <dbReference type="NCBI Taxonomy" id="1131567"/>
    <lineage>
        <taxon>Bacteria</taxon>
        <taxon>Pseudomonadati</taxon>
        <taxon>Pseudomonadota</taxon>
        <taxon>Betaproteobacteria</taxon>
        <taxon>Burkholderiales</taxon>
        <taxon>Oxalobacteraceae</taxon>
        <taxon>Undibacterium</taxon>
    </lineage>
</organism>
<keyword evidence="3 5" id="KW-1133">Transmembrane helix</keyword>
<reference evidence="8" key="1">
    <citation type="journal article" date="2019" name="Int. J. Syst. Evol. Microbiol.">
        <title>The Global Catalogue of Microorganisms (GCM) 10K type strain sequencing project: providing services to taxonomists for standard genome sequencing and annotation.</title>
        <authorList>
            <consortium name="The Broad Institute Genomics Platform"/>
            <consortium name="The Broad Institute Genome Sequencing Center for Infectious Disease"/>
            <person name="Wu L."/>
            <person name="Ma J."/>
        </authorList>
    </citation>
    <scope>NUCLEOTIDE SEQUENCE [LARGE SCALE GENOMIC DNA]</scope>
    <source>
        <strain evidence="8">KCTC 23917</strain>
    </source>
</reference>
<proteinExistence type="predicted"/>
<feature type="transmembrane region" description="Helical" evidence="5">
    <location>
        <begin position="91"/>
        <end position="113"/>
    </location>
</feature>
<evidence type="ECO:0000256" key="2">
    <source>
        <dbReference type="ARBA" id="ARBA00022692"/>
    </source>
</evidence>
<feature type="transmembrane region" description="Helical" evidence="5">
    <location>
        <begin position="209"/>
        <end position="228"/>
    </location>
</feature>
<keyword evidence="4 5" id="KW-0472">Membrane</keyword>
<dbReference type="Pfam" id="PF00892">
    <property type="entry name" value="EamA"/>
    <property type="match status" value="2"/>
</dbReference>
<dbReference type="Gene3D" id="1.10.3730.20">
    <property type="match status" value="1"/>
</dbReference>
<dbReference type="InterPro" id="IPR037185">
    <property type="entry name" value="EmrE-like"/>
</dbReference>
<evidence type="ECO:0000313" key="8">
    <source>
        <dbReference type="Proteomes" id="UP000653343"/>
    </source>
</evidence>
<feature type="domain" description="EamA" evidence="6">
    <location>
        <begin position="9"/>
        <end position="136"/>
    </location>
</feature>
<dbReference type="PANTHER" id="PTHR32322:SF9">
    <property type="entry name" value="AMINO-ACID METABOLITE EFFLUX PUMP-RELATED"/>
    <property type="match status" value="1"/>
</dbReference>
<dbReference type="EMBL" id="BMYU01000003">
    <property type="protein sequence ID" value="GGX38759.1"/>
    <property type="molecule type" value="Genomic_DNA"/>
</dbReference>
<feature type="transmembrane region" description="Helical" evidence="5">
    <location>
        <begin position="66"/>
        <end position="85"/>
    </location>
</feature>
<keyword evidence="2 5" id="KW-0812">Transmembrane</keyword>
<evidence type="ECO:0000256" key="4">
    <source>
        <dbReference type="ARBA" id="ARBA00023136"/>
    </source>
</evidence>
<feature type="transmembrane region" description="Helical" evidence="5">
    <location>
        <begin position="240"/>
        <end position="257"/>
    </location>
</feature>
<gene>
    <name evidence="7" type="ORF">GCM10010946_16320</name>
</gene>
<feature type="domain" description="EamA" evidence="6">
    <location>
        <begin position="150"/>
        <end position="281"/>
    </location>
</feature>
<feature type="transmembrane region" description="Helical" evidence="5">
    <location>
        <begin position="7"/>
        <end position="27"/>
    </location>
</feature>